<organism evidence="2 3">
    <name type="scientific">Desulfitobacterium chlororespirans DSM 11544</name>
    <dbReference type="NCBI Taxonomy" id="1121395"/>
    <lineage>
        <taxon>Bacteria</taxon>
        <taxon>Bacillati</taxon>
        <taxon>Bacillota</taxon>
        <taxon>Clostridia</taxon>
        <taxon>Eubacteriales</taxon>
        <taxon>Desulfitobacteriaceae</taxon>
        <taxon>Desulfitobacterium</taxon>
    </lineage>
</organism>
<dbReference type="Proteomes" id="UP000184010">
    <property type="component" value="Unassembled WGS sequence"/>
</dbReference>
<feature type="region of interest" description="Disordered" evidence="1">
    <location>
        <begin position="32"/>
        <end position="64"/>
    </location>
</feature>
<name>A0A1M7T3Q8_9FIRM</name>
<evidence type="ECO:0000313" key="2">
    <source>
        <dbReference type="EMBL" id="SHN65390.1"/>
    </source>
</evidence>
<evidence type="ECO:0000256" key="1">
    <source>
        <dbReference type="SAM" id="MobiDB-lite"/>
    </source>
</evidence>
<evidence type="ECO:0000313" key="3">
    <source>
        <dbReference type="Proteomes" id="UP000184010"/>
    </source>
</evidence>
<dbReference type="RefSeq" id="WP_072772023.1">
    <property type="nucleotide sequence ID" value="NZ_FRDN01000005.1"/>
</dbReference>
<gene>
    <name evidence="2" type="ORF">SAMN02745215_01511</name>
</gene>
<keyword evidence="3" id="KW-1185">Reference proteome</keyword>
<reference evidence="3" key="1">
    <citation type="submission" date="2016-12" db="EMBL/GenBank/DDBJ databases">
        <authorList>
            <person name="Varghese N."/>
            <person name="Submissions S."/>
        </authorList>
    </citation>
    <scope>NUCLEOTIDE SEQUENCE [LARGE SCALE GENOMIC DNA]</scope>
    <source>
        <strain evidence="3">DSM 11544</strain>
    </source>
</reference>
<sequence>MNSQKLTPDPVYQAILQTHTDSLKRYLSLAPALRTPSQRDKSDSSPANPYYPHVQSHTKLFEKG</sequence>
<accession>A0A1M7T3Q8</accession>
<protein>
    <submittedName>
        <fullName evidence="2">Uncharacterized protein</fullName>
    </submittedName>
</protein>
<dbReference type="EMBL" id="FRDN01000005">
    <property type="protein sequence ID" value="SHN65390.1"/>
    <property type="molecule type" value="Genomic_DNA"/>
</dbReference>
<dbReference type="AlphaFoldDB" id="A0A1M7T3Q8"/>
<proteinExistence type="predicted"/>